<sequence>FKAHTMKYFQATGDHDNRRGPKSYDPLFPYMNGRSDFYW</sequence>
<accession>A0A8S2UTH1</accession>
<protein>
    <submittedName>
        <fullName evidence="1">Uncharacterized protein</fullName>
    </submittedName>
</protein>
<evidence type="ECO:0000313" key="2">
    <source>
        <dbReference type="Proteomes" id="UP000681720"/>
    </source>
</evidence>
<name>A0A8S2UTH1_9BILA</name>
<dbReference type="EMBL" id="CAJOBJ010045691">
    <property type="protein sequence ID" value="CAF4348913.1"/>
    <property type="molecule type" value="Genomic_DNA"/>
</dbReference>
<reference evidence="1" key="1">
    <citation type="submission" date="2021-02" db="EMBL/GenBank/DDBJ databases">
        <authorList>
            <person name="Nowell W R."/>
        </authorList>
    </citation>
    <scope>NUCLEOTIDE SEQUENCE</scope>
</reference>
<proteinExistence type="predicted"/>
<dbReference type="Proteomes" id="UP000681720">
    <property type="component" value="Unassembled WGS sequence"/>
</dbReference>
<gene>
    <name evidence="1" type="ORF">GIL414_LOCUS27890</name>
</gene>
<dbReference type="AlphaFoldDB" id="A0A8S2UTH1"/>
<comment type="caution">
    <text evidence="1">The sequence shown here is derived from an EMBL/GenBank/DDBJ whole genome shotgun (WGS) entry which is preliminary data.</text>
</comment>
<evidence type="ECO:0000313" key="1">
    <source>
        <dbReference type="EMBL" id="CAF4348913.1"/>
    </source>
</evidence>
<feature type="non-terminal residue" evidence="1">
    <location>
        <position position="1"/>
    </location>
</feature>
<organism evidence="1 2">
    <name type="scientific">Rotaria magnacalcarata</name>
    <dbReference type="NCBI Taxonomy" id="392030"/>
    <lineage>
        <taxon>Eukaryota</taxon>
        <taxon>Metazoa</taxon>
        <taxon>Spiralia</taxon>
        <taxon>Gnathifera</taxon>
        <taxon>Rotifera</taxon>
        <taxon>Eurotatoria</taxon>
        <taxon>Bdelloidea</taxon>
        <taxon>Philodinida</taxon>
        <taxon>Philodinidae</taxon>
        <taxon>Rotaria</taxon>
    </lineage>
</organism>